<dbReference type="EMBL" id="JANAVZ010000005">
    <property type="protein sequence ID" value="MCT4333170.1"/>
    <property type="molecule type" value="Genomic_DNA"/>
</dbReference>
<dbReference type="Pfam" id="PF02615">
    <property type="entry name" value="Ldh_2"/>
    <property type="match status" value="1"/>
</dbReference>
<organism evidence="3 4">
    <name type="scientific">Paracoccus maritimus</name>
    <dbReference type="NCBI Taxonomy" id="2933292"/>
    <lineage>
        <taxon>Bacteria</taxon>
        <taxon>Pseudomonadati</taxon>
        <taxon>Pseudomonadota</taxon>
        <taxon>Alphaproteobacteria</taxon>
        <taxon>Rhodobacterales</taxon>
        <taxon>Paracoccaceae</taxon>
        <taxon>Paracoccus</taxon>
    </lineage>
</organism>
<name>A0ABT2KBE5_9RHOB</name>
<comment type="similarity">
    <text evidence="1">Belongs to the LDH2/MDH2 oxidoreductase family.</text>
</comment>
<gene>
    <name evidence="3" type="ORF">MU516_09845</name>
</gene>
<dbReference type="RefSeq" id="WP_260277061.1">
    <property type="nucleotide sequence ID" value="NZ_JANAVZ010000005.1"/>
</dbReference>
<dbReference type="InterPro" id="IPR003767">
    <property type="entry name" value="Malate/L-lactate_DH-like"/>
</dbReference>
<proteinExistence type="inferred from homology"/>
<dbReference type="Gene3D" id="1.10.1530.10">
    <property type="match status" value="1"/>
</dbReference>
<dbReference type="InterPro" id="IPR043144">
    <property type="entry name" value="Mal/L-sulf/L-lact_DH-like_ah"/>
</dbReference>
<dbReference type="InterPro" id="IPR043143">
    <property type="entry name" value="Mal/L-sulf/L-lact_DH-like_NADP"/>
</dbReference>
<protein>
    <submittedName>
        <fullName evidence="3">Ldh family oxidoreductase</fullName>
    </submittedName>
</protein>
<keyword evidence="4" id="KW-1185">Reference proteome</keyword>
<dbReference type="PANTHER" id="PTHR11091">
    <property type="entry name" value="OXIDOREDUCTASE-RELATED"/>
    <property type="match status" value="1"/>
</dbReference>
<evidence type="ECO:0000313" key="3">
    <source>
        <dbReference type="EMBL" id="MCT4333170.1"/>
    </source>
</evidence>
<evidence type="ECO:0000256" key="2">
    <source>
        <dbReference type="ARBA" id="ARBA00023002"/>
    </source>
</evidence>
<comment type="caution">
    <text evidence="3">The sequence shown here is derived from an EMBL/GenBank/DDBJ whole genome shotgun (WGS) entry which is preliminary data.</text>
</comment>
<sequence length="361" mass="37026">MANLTLSQAHDLVVQTLIRCRTSPGNAQSVARALVAAEESGQSGHGLRRVPAYAAQAYSGKVDGHANPARHQGRPGALTVDARNGFAYPAVDLAVEWLTTAARHQGIAVAGITRSHHCGVAGVTVRRLADAGLVAMMFANTPAAMAPWGGRRPLFGTDPIAFAAPRPGGKPAIVVDISLSKVARGKIMAADQKGQPIPEGWALDADGQPTTDARAAMAGTMLPMGDAKGTALALMVELLAAGLVGANFAHEASSFFTADGPAPGVGQLILAIDPNGFAQDVADHLAGIVGDVDGQDSSQARSHALSRFDDLARAVEEDPGARLPGARRHELARQIARDGIEVDDDLLAQIAAVGATAPAGT</sequence>
<evidence type="ECO:0000256" key="1">
    <source>
        <dbReference type="ARBA" id="ARBA00006056"/>
    </source>
</evidence>
<reference evidence="3 4" key="1">
    <citation type="submission" date="2022-04" db="EMBL/GenBank/DDBJ databases">
        <title>Paracoccus sp. YLB-12 draft genome sequence.</title>
        <authorList>
            <person name="Yu L."/>
        </authorList>
    </citation>
    <scope>NUCLEOTIDE SEQUENCE [LARGE SCALE GENOMIC DNA]</scope>
    <source>
        <strain evidence="3 4">YLB-12</strain>
    </source>
</reference>
<dbReference type="SUPFAM" id="SSF89733">
    <property type="entry name" value="L-sulfolactate dehydrogenase-like"/>
    <property type="match status" value="1"/>
</dbReference>
<dbReference type="Proteomes" id="UP001320702">
    <property type="component" value="Unassembled WGS sequence"/>
</dbReference>
<accession>A0ABT2KBE5</accession>
<dbReference type="InterPro" id="IPR036111">
    <property type="entry name" value="Mal/L-sulfo/L-lacto_DH-like_sf"/>
</dbReference>
<dbReference type="PANTHER" id="PTHR11091:SF0">
    <property type="entry name" value="MALATE DEHYDROGENASE"/>
    <property type="match status" value="1"/>
</dbReference>
<evidence type="ECO:0000313" key="4">
    <source>
        <dbReference type="Proteomes" id="UP001320702"/>
    </source>
</evidence>
<dbReference type="Gene3D" id="3.30.1370.60">
    <property type="entry name" value="Hypothetical oxidoreductase yiak, domain 2"/>
    <property type="match status" value="1"/>
</dbReference>
<keyword evidence="2" id="KW-0560">Oxidoreductase</keyword>